<dbReference type="InterPro" id="IPR000306">
    <property type="entry name" value="Znf_FYVE"/>
</dbReference>
<reference evidence="13" key="1">
    <citation type="submission" date="2020-05" db="EMBL/GenBank/DDBJ databases">
        <title>Phylogenomic resolution of chytrid fungi.</title>
        <authorList>
            <person name="Stajich J.E."/>
            <person name="Amses K."/>
            <person name="Simmons R."/>
            <person name="Seto K."/>
            <person name="Myers J."/>
            <person name="Bonds A."/>
            <person name="Quandt C.A."/>
            <person name="Barry K."/>
            <person name="Liu P."/>
            <person name="Grigoriev I."/>
            <person name="Longcore J.E."/>
            <person name="James T.Y."/>
        </authorList>
    </citation>
    <scope>NUCLEOTIDE SEQUENCE</scope>
    <source>
        <strain evidence="13">JEL0318</strain>
    </source>
</reference>
<feature type="domain" description="PH" evidence="10">
    <location>
        <begin position="375"/>
        <end position="471"/>
    </location>
</feature>
<dbReference type="InterPro" id="IPR001849">
    <property type="entry name" value="PH_domain"/>
</dbReference>
<evidence type="ECO:0000259" key="10">
    <source>
        <dbReference type="PROSITE" id="PS50003"/>
    </source>
</evidence>
<keyword evidence="4" id="KW-0479">Metal-binding</keyword>
<dbReference type="Pfam" id="PF01363">
    <property type="entry name" value="FYVE"/>
    <property type="match status" value="1"/>
</dbReference>
<comment type="subcellular location">
    <subcellularLocation>
        <location evidence="1">Cytoplasm</location>
        <location evidence="1">Cytoskeleton</location>
    </subcellularLocation>
</comment>
<keyword evidence="2" id="KW-0963">Cytoplasm</keyword>
<dbReference type="EMBL" id="JADGJD010000719">
    <property type="protein sequence ID" value="KAJ3048910.1"/>
    <property type="molecule type" value="Genomic_DNA"/>
</dbReference>
<dbReference type="InterPro" id="IPR017455">
    <property type="entry name" value="Znf_FYVE-rel"/>
</dbReference>
<keyword evidence="14" id="KW-1185">Reference proteome</keyword>
<dbReference type="AlphaFoldDB" id="A0AAD5SBA0"/>
<keyword evidence="6" id="KW-0862">Zinc</keyword>
<evidence type="ECO:0000259" key="12">
    <source>
        <dbReference type="PROSITE" id="PS50178"/>
    </source>
</evidence>
<accession>A0AAD5SBA0</accession>
<evidence type="ECO:0000256" key="2">
    <source>
        <dbReference type="ARBA" id="ARBA00022490"/>
    </source>
</evidence>
<dbReference type="SUPFAM" id="SSF48065">
    <property type="entry name" value="DBL homology domain (DH-domain)"/>
    <property type="match status" value="1"/>
</dbReference>
<evidence type="ECO:0000256" key="6">
    <source>
        <dbReference type="ARBA" id="ARBA00022833"/>
    </source>
</evidence>
<evidence type="ECO:0000256" key="9">
    <source>
        <dbReference type="SAM" id="MobiDB-lite"/>
    </source>
</evidence>
<dbReference type="SUPFAM" id="SSF57903">
    <property type="entry name" value="FYVE/PHD zinc finger"/>
    <property type="match status" value="1"/>
</dbReference>
<dbReference type="Gene3D" id="2.30.29.30">
    <property type="entry name" value="Pleckstrin-homology domain (PH domain)/Phosphotyrosine-binding domain (PTB)"/>
    <property type="match status" value="1"/>
</dbReference>
<dbReference type="PROSITE" id="PS50003">
    <property type="entry name" value="PH_DOMAIN"/>
    <property type="match status" value="1"/>
</dbReference>
<dbReference type="PANTHER" id="PTHR12673:SF159">
    <property type="entry name" value="LD03170P"/>
    <property type="match status" value="1"/>
</dbReference>
<dbReference type="PROSITE" id="PS50178">
    <property type="entry name" value="ZF_FYVE"/>
    <property type="match status" value="1"/>
</dbReference>
<keyword evidence="5 8" id="KW-0863">Zinc-finger</keyword>
<dbReference type="Gene3D" id="1.20.900.10">
    <property type="entry name" value="Dbl homology (DH) domain"/>
    <property type="match status" value="2"/>
</dbReference>
<evidence type="ECO:0000256" key="4">
    <source>
        <dbReference type="ARBA" id="ARBA00022723"/>
    </source>
</evidence>
<dbReference type="InterPro" id="IPR011011">
    <property type="entry name" value="Znf_FYVE_PHD"/>
</dbReference>
<gene>
    <name evidence="13" type="ORF">HK097_010078</name>
</gene>
<name>A0AAD5SBA0_9FUNG</name>
<evidence type="ECO:0000256" key="5">
    <source>
        <dbReference type="ARBA" id="ARBA00022771"/>
    </source>
</evidence>
<organism evidence="13 14">
    <name type="scientific">Rhizophlyctis rosea</name>
    <dbReference type="NCBI Taxonomy" id="64517"/>
    <lineage>
        <taxon>Eukaryota</taxon>
        <taxon>Fungi</taxon>
        <taxon>Fungi incertae sedis</taxon>
        <taxon>Chytridiomycota</taxon>
        <taxon>Chytridiomycota incertae sedis</taxon>
        <taxon>Chytridiomycetes</taxon>
        <taxon>Rhizophlyctidales</taxon>
        <taxon>Rhizophlyctidaceae</taxon>
        <taxon>Rhizophlyctis</taxon>
    </lineage>
</organism>
<dbReference type="GO" id="GO:0005737">
    <property type="term" value="C:cytoplasm"/>
    <property type="evidence" value="ECO:0007669"/>
    <property type="project" value="TreeGrafter"/>
</dbReference>
<dbReference type="Pfam" id="PF00169">
    <property type="entry name" value="PH"/>
    <property type="match status" value="1"/>
</dbReference>
<dbReference type="Gene3D" id="3.30.40.10">
    <property type="entry name" value="Zinc/RING finger domain, C3HC4 (zinc finger)"/>
    <property type="match status" value="1"/>
</dbReference>
<dbReference type="Proteomes" id="UP001212841">
    <property type="component" value="Unassembled WGS sequence"/>
</dbReference>
<dbReference type="GO" id="GO:0008270">
    <property type="term" value="F:zinc ion binding"/>
    <property type="evidence" value="ECO:0007669"/>
    <property type="project" value="UniProtKB-KW"/>
</dbReference>
<dbReference type="InterPro" id="IPR013083">
    <property type="entry name" value="Znf_RING/FYVE/PHD"/>
</dbReference>
<dbReference type="GO" id="GO:0005856">
    <property type="term" value="C:cytoskeleton"/>
    <property type="evidence" value="ECO:0007669"/>
    <property type="project" value="UniProtKB-SubCell"/>
</dbReference>
<dbReference type="SMART" id="SM00233">
    <property type="entry name" value="PH"/>
    <property type="match status" value="1"/>
</dbReference>
<comment type="caution">
    <text evidence="13">The sequence shown here is derived from an EMBL/GenBank/DDBJ whole genome shotgun (WGS) entry which is preliminary data.</text>
</comment>
<dbReference type="CDD" id="cd00160">
    <property type="entry name" value="RhoGEF"/>
    <property type="match status" value="1"/>
</dbReference>
<feature type="region of interest" description="Disordered" evidence="9">
    <location>
        <begin position="606"/>
        <end position="631"/>
    </location>
</feature>
<dbReference type="Pfam" id="PF00621">
    <property type="entry name" value="RhoGEF"/>
    <property type="match status" value="1"/>
</dbReference>
<feature type="domain" description="DH" evidence="11">
    <location>
        <begin position="115"/>
        <end position="345"/>
    </location>
</feature>
<dbReference type="InterPro" id="IPR035899">
    <property type="entry name" value="DBL_dom_sf"/>
</dbReference>
<dbReference type="SUPFAM" id="SSF50729">
    <property type="entry name" value="PH domain-like"/>
    <property type="match status" value="1"/>
</dbReference>
<feature type="domain" description="FYVE-type" evidence="12">
    <location>
        <begin position="508"/>
        <end position="590"/>
    </location>
</feature>
<feature type="compositionally biased region" description="Polar residues" evidence="9">
    <location>
        <begin position="1"/>
        <end position="16"/>
    </location>
</feature>
<dbReference type="SMART" id="SM00064">
    <property type="entry name" value="FYVE"/>
    <property type="match status" value="1"/>
</dbReference>
<dbReference type="PROSITE" id="PS50010">
    <property type="entry name" value="DH_2"/>
    <property type="match status" value="1"/>
</dbReference>
<dbReference type="SMART" id="SM00325">
    <property type="entry name" value="RhoGEF"/>
    <property type="match status" value="1"/>
</dbReference>
<proteinExistence type="predicted"/>
<feature type="region of interest" description="Disordered" evidence="9">
    <location>
        <begin position="1"/>
        <end position="28"/>
    </location>
</feature>
<sequence length="710" mass="78794">MLSSGQMEYCESPQSHAPTTSLPAPPLTNIATPTFTKRSSNARLSTLSCQSVDSVLSNSSSDVVYVDSRSGIPHDTANGIEYRAMDSVAPLPFGTFTGPPPVFESANVVALMMTKRRNIAVEILESEVRYVDSLVLLRELYLEPLSKAAGTSAEILPRKLVTAMFSELVGIINVNQELRKQLASRVGPDWSPETGQIGDIFLTLTPYLKMYSSYIKNFNSALALTEDQAAKNSQFSSFLQVNVNAIVSQPSYLLISFEDSLGKYGVQGLDLPVISDHARSENTKIQAFTGCERSSDHFVDTKHILLTFSPAQDLLKHTPRSHPDHEDLVGSLEMISRVANFVNETVRHHEMTWQLIEIQRSLVGLSENVVVPGRRLIKRGRVQKICRKNHQNRYLILLSDVLIYASSGLLDDQYVFHRKLHLELCRVIDVPDTQNLRNIFQIISSEKSFAMYADTPYEKQEWIRALNGAISELLANQSTLDEERGENKHVTMKKRKMNDYRAPIWVPDEFALKCMICEHDFSLFNRKHHCRACGKVVCGACSSRVGLPVVLLMSSHMLTQSGAIVQYFVVPGIEEDTAARACDPCHERIAREGKLRIVDGNYDPEASDMMSSDLPSPNEVREEPETSLPVVMSPGSKAWGMGIEVKPQIMKIIGGIGGAGRGVKRKAPDDEAPPTPSFCSLCKEGFTLLNWKVRNGAPKVLSGPLSDHFA</sequence>
<dbReference type="GO" id="GO:0005085">
    <property type="term" value="F:guanyl-nucleotide exchange factor activity"/>
    <property type="evidence" value="ECO:0007669"/>
    <property type="project" value="UniProtKB-KW"/>
</dbReference>
<evidence type="ECO:0000256" key="3">
    <source>
        <dbReference type="ARBA" id="ARBA00022658"/>
    </source>
</evidence>
<dbReference type="PANTHER" id="PTHR12673">
    <property type="entry name" value="FACIOGENITAL DYSPLASIA PROTEIN"/>
    <property type="match status" value="1"/>
</dbReference>
<evidence type="ECO:0000313" key="14">
    <source>
        <dbReference type="Proteomes" id="UP001212841"/>
    </source>
</evidence>
<evidence type="ECO:0000313" key="13">
    <source>
        <dbReference type="EMBL" id="KAJ3048910.1"/>
    </source>
</evidence>
<evidence type="ECO:0000256" key="7">
    <source>
        <dbReference type="ARBA" id="ARBA00023212"/>
    </source>
</evidence>
<dbReference type="InterPro" id="IPR000219">
    <property type="entry name" value="DH_dom"/>
</dbReference>
<evidence type="ECO:0000256" key="8">
    <source>
        <dbReference type="PROSITE-ProRule" id="PRU00091"/>
    </source>
</evidence>
<keyword evidence="7" id="KW-0206">Cytoskeleton</keyword>
<evidence type="ECO:0000256" key="1">
    <source>
        <dbReference type="ARBA" id="ARBA00004245"/>
    </source>
</evidence>
<protein>
    <submittedName>
        <fullName evidence="13">Uncharacterized protein</fullName>
    </submittedName>
</protein>
<evidence type="ECO:0000259" key="11">
    <source>
        <dbReference type="PROSITE" id="PS50010"/>
    </source>
</evidence>
<dbReference type="InterPro" id="IPR011993">
    <property type="entry name" value="PH-like_dom_sf"/>
</dbReference>
<dbReference type="InterPro" id="IPR051092">
    <property type="entry name" value="FYVE_RhoGEF_PH"/>
</dbReference>
<keyword evidence="3" id="KW-0344">Guanine-nucleotide releasing factor</keyword>